<evidence type="ECO:0000313" key="2">
    <source>
        <dbReference type="Proteomes" id="UP000569914"/>
    </source>
</evidence>
<sequence length="293" mass="33235">MVEIPESFRAMPRWWHDGTAWLDQLPELITETCRRLRLTVDGPARHGSNALVLPVRRDGLPYVLRLNPPDDHDLPAQVAALEFWAGRGTVLLHEADPAVGAMLLERLDGDRSLSSLPLAEAVPIIARVMRRLAVDPPEGVPTTDSWLRSGAERFGREWEELDRPFPARLLDGVLEATGRLITEPGEDRAVNGDLHHDQVLAGEREPWLVVDPVLIRGDIEYDLARILWSRLDEMADQDVHDHLRTVVEVAGLRAERARCWVIFRAADYLFWGLRHGLTEDPPRCRRLLDLLLT</sequence>
<keyword evidence="2" id="KW-1185">Reference proteome</keyword>
<keyword evidence="1" id="KW-0418">Kinase</keyword>
<name>A0A7Y9LBN6_9ACTN</name>
<keyword evidence="1" id="KW-0808">Transferase</keyword>
<gene>
    <name evidence="1" type="ORF">BKA15_002367</name>
</gene>
<comment type="caution">
    <text evidence="1">The sequence shown here is derived from an EMBL/GenBank/DDBJ whole genome shotgun (WGS) entry which is preliminary data.</text>
</comment>
<proteinExistence type="predicted"/>
<dbReference type="SUPFAM" id="SSF56112">
    <property type="entry name" value="Protein kinase-like (PK-like)"/>
    <property type="match status" value="1"/>
</dbReference>
<dbReference type="InterPro" id="IPR006748">
    <property type="entry name" value="NH2Glyco/OHUrea_AB-resist_kin"/>
</dbReference>
<accession>A0A7Y9LBN6</accession>
<dbReference type="Pfam" id="PF04655">
    <property type="entry name" value="APH_6_hur"/>
    <property type="match status" value="1"/>
</dbReference>
<dbReference type="GO" id="GO:0019748">
    <property type="term" value="P:secondary metabolic process"/>
    <property type="evidence" value="ECO:0007669"/>
    <property type="project" value="InterPro"/>
</dbReference>
<dbReference type="GO" id="GO:0050300">
    <property type="term" value="F:aminoglycoside 6-kinase activity"/>
    <property type="evidence" value="ECO:0007669"/>
    <property type="project" value="UniProtKB-EC"/>
</dbReference>
<dbReference type="EMBL" id="JACCBU010000001">
    <property type="protein sequence ID" value="NYE71038.1"/>
    <property type="molecule type" value="Genomic_DNA"/>
</dbReference>
<evidence type="ECO:0000313" key="1">
    <source>
        <dbReference type="EMBL" id="NYE71038.1"/>
    </source>
</evidence>
<dbReference type="RefSeq" id="WP_312878965.1">
    <property type="nucleotide sequence ID" value="NZ_JACCBU010000001.1"/>
</dbReference>
<dbReference type="Proteomes" id="UP000569914">
    <property type="component" value="Unassembled WGS sequence"/>
</dbReference>
<protein>
    <submittedName>
        <fullName evidence="1">Streptomycin 6-kinase</fullName>
        <ecNumber evidence="1">2.7.1.72</ecNumber>
    </submittedName>
</protein>
<reference evidence="1 2" key="1">
    <citation type="submission" date="2020-07" db="EMBL/GenBank/DDBJ databases">
        <title>Sequencing the genomes of 1000 actinobacteria strains.</title>
        <authorList>
            <person name="Klenk H.-P."/>
        </authorList>
    </citation>
    <scope>NUCLEOTIDE SEQUENCE [LARGE SCALE GENOMIC DNA]</scope>
    <source>
        <strain evidence="1 2">DSM 22083</strain>
    </source>
</reference>
<dbReference type="EC" id="2.7.1.72" evidence="1"/>
<organism evidence="1 2">
    <name type="scientific">Microlunatus parietis</name>
    <dbReference type="NCBI Taxonomy" id="682979"/>
    <lineage>
        <taxon>Bacteria</taxon>
        <taxon>Bacillati</taxon>
        <taxon>Actinomycetota</taxon>
        <taxon>Actinomycetes</taxon>
        <taxon>Propionibacteriales</taxon>
        <taxon>Propionibacteriaceae</taxon>
        <taxon>Microlunatus</taxon>
    </lineage>
</organism>
<dbReference type="AlphaFoldDB" id="A0A7Y9LBN6"/>
<dbReference type="InterPro" id="IPR011009">
    <property type="entry name" value="Kinase-like_dom_sf"/>
</dbReference>